<feature type="transmembrane region" description="Helical" evidence="1">
    <location>
        <begin position="7"/>
        <end position="26"/>
    </location>
</feature>
<keyword evidence="1" id="KW-1133">Transmembrane helix</keyword>
<dbReference type="Pfam" id="PF06713">
    <property type="entry name" value="bPH_4"/>
    <property type="match status" value="1"/>
</dbReference>
<dbReference type="RefSeq" id="WP_016998568.1">
    <property type="nucleotide sequence ID" value="NZ_CABIVY010000004.1"/>
</dbReference>
<evidence type="ECO:0000313" key="3">
    <source>
        <dbReference type="EMBL" id="MBU6113219.1"/>
    </source>
</evidence>
<feature type="transmembrane region" description="Helical" evidence="1">
    <location>
        <begin position="32"/>
        <end position="50"/>
    </location>
</feature>
<accession>A0ABS6GUX5</accession>
<keyword evidence="1" id="KW-0812">Transmembrane</keyword>
<name>A0ABS6GUX5_MAMLE</name>
<evidence type="ECO:0000313" key="4">
    <source>
        <dbReference type="Proteomes" id="UP000770161"/>
    </source>
</evidence>
<keyword evidence="4" id="KW-1185">Reference proteome</keyword>
<dbReference type="InterPro" id="IPR009589">
    <property type="entry name" value="PH_YyaB-like"/>
</dbReference>
<organism evidence="3 4">
    <name type="scientific">Mammaliicoccus lentus</name>
    <name type="common">Staphylococcus lentus</name>
    <dbReference type="NCBI Taxonomy" id="42858"/>
    <lineage>
        <taxon>Bacteria</taxon>
        <taxon>Bacillati</taxon>
        <taxon>Bacillota</taxon>
        <taxon>Bacilli</taxon>
        <taxon>Bacillales</taxon>
        <taxon>Staphylococcaceae</taxon>
        <taxon>Mammaliicoccus</taxon>
    </lineage>
</organism>
<evidence type="ECO:0000256" key="1">
    <source>
        <dbReference type="SAM" id="Phobius"/>
    </source>
</evidence>
<proteinExistence type="predicted"/>
<reference evidence="3 4" key="1">
    <citation type="submission" date="2021-06" db="EMBL/GenBank/DDBJ databases">
        <title>Staphylococcus lentus K169 genome sequencing.</title>
        <authorList>
            <person name="Sundareshan S."/>
            <person name="Akhila D.S."/>
            <person name="Prachi D."/>
            <person name="Sivakumar R."/>
            <person name="Rajendhran J."/>
            <person name="Isloor S."/>
            <person name="Hegde N.R."/>
        </authorList>
    </citation>
    <scope>NUCLEOTIDE SEQUENCE [LARGE SCALE GENOMIC DNA]</scope>
    <source>
        <strain evidence="3 4">K169</strain>
    </source>
</reference>
<keyword evidence="1" id="KW-0472">Membrane</keyword>
<protein>
    <recommendedName>
        <fullName evidence="2">Uncharacterized protein YyaB-like PH domain-containing protein</fullName>
    </recommendedName>
</protein>
<feature type="domain" description="Uncharacterized protein YyaB-like PH" evidence="2">
    <location>
        <begin position="52"/>
        <end position="117"/>
    </location>
</feature>
<dbReference type="EMBL" id="JAHLZN010000005">
    <property type="protein sequence ID" value="MBU6113219.1"/>
    <property type="molecule type" value="Genomic_DNA"/>
</dbReference>
<dbReference type="Proteomes" id="UP000770161">
    <property type="component" value="Unassembled WGS sequence"/>
</dbReference>
<sequence>MIFKKKLSVSSIMISILLFLISLIPLLISNKLLIFITFVLVFLIIINILLERYSVKEHFLTIRRGLFKKTYNIFNIEQLNMAKSIEGNSMIEIVYKGEIIEKVSPIEEREFIITLIRINPNIKLNNSNRLREFQKINKMIKSQENLNNIQNKVHKIAR</sequence>
<comment type="caution">
    <text evidence="3">The sequence shown here is derived from an EMBL/GenBank/DDBJ whole genome shotgun (WGS) entry which is preliminary data.</text>
</comment>
<evidence type="ECO:0000259" key="2">
    <source>
        <dbReference type="Pfam" id="PF06713"/>
    </source>
</evidence>
<gene>
    <name evidence="3" type="ORF">KQ656_04575</name>
</gene>